<dbReference type="InterPro" id="IPR052052">
    <property type="entry name" value="Polysaccharide_Lyase_9"/>
</dbReference>
<feature type="signal peptide" evidence="4">
    <location>
        <begin position="1"/>
        <end position="18"/>
    </location>
</feature>
<dbReference type="AlphaFoldDB" id="A0AAW6IKB8"/>
<dbReference type="EMBL" id="JAQQPO010000022">
    <property type="protein sequence ID" value="MDC7960065.1"/>
    <property type="molecule type" value="Genomic_DNA"/>
</dbReference>
<evidence type="ECO:0000313" key="5">
    <source>
        <dbReference type="EMBL" id="MDC7960065.1"/>
    </source>
</evidence>
<evidence type="ECO:0000256" key="3">
    <source>
        <dbReference type="ARBA" id="ARBA00022729"/>
    </source>
</evidence>
<evidence type="ECO:0000256" key="2">
    <source>
        <dbReference type="ARBA" id="ARBA00022525"/>
    </source>
</evidence>
<dbReference type="Proteomes" id="UP001215078">
    <property type="component" value="Unassembled WGS sequence"/>
</dbReference>
<comment type="caution">
    <text evidence="5">The sequence shown here is derived from an EMBL/GenBank/DDBJ whole genome shotgun (WGS) entry which is preliminary data.</text>
</comment>
<protein>
    <submittedName>
        <fullName evidence="5">Calx-beta domain-containing protein</fullName>
    </submittedName>
</protein>
<evidence type="ECO:0000313" key="6">
    <source>
        <dbReference type="Proteomes" id="UP001215078"/>
    </source>
</evidence>
<dbReference type="Gene3D" id="2.60.40.2030">
    <property type="match status" value="1"/>
</dbReference>
<keyword evidence="2" id="KW-0964">Secreted</keyword>
<proteinExistence type="predicted"/>
<dbReference type="SUPFAM" id="SSF51126">
    <property type="entry name" value="Pectin lyase-like"/>
    <property type="match status" value="1"/>
</dbReference>
<dbReference type="GO" id="GO:0005576">
    <property type="term" value="C:extracellular region"/>
    <property type="evidence" value="ECO:0007669"/>
    <property type="project" value="UniProtKB-SubCell"/>
</dbReference>
<dbReference type="Gene3D" id="2.160.20.10">
    <property type="entry name" value="Single-stranded right-handed beta-helix, Pectin lyase-like"/>
    <property type="match status" value="1"/>
</dbReference>
<dbReference type="InterPro" id="IPR038081">
    <property type="entry name" value="CalX-like_sf"/>
</dbReference>
<dbReference type="InterPro" id="IPR012334">
    <property type="entry name" value="Pectin_lyas_fold"/>
</dbReference>
<dbReference type="PROSITE" id="PS51257">
    <property type="entry name" value="PROKAR_LIPOPROTEIN"/>
    <property type="match status" value="1"/>
</dbReference>
<evidence type="ECO:0000256" key="1">
    <source>
        <dbReference type="ARBA" id="ARBA00004613"/>
    </source>
</evidence>
<dbReference type="PANTHER" id="PTHR40088:SF2">
    <property type="entry name" value="SECRETED SUGAR HYDROLASE"/>
    <property type="match status" value="1"/>
</dbReference>
<reference evidence="5" key="1">
    <citation type="submission" date="2022-10" db="EMBL/GenBank/DDBJ databases">
        <title>Human gut microbiome strain richness.</title>
        <authorList>
            <person name="Chen-Liaw A."/>
        </authorList>
    </citation>
    <scope>NUCLEOTIDE SEQUENCE</scope>
    <source>
        <strain evidence="5">RTP21484st1_H8_RTP21484_190118</strain>
    </source>
</reference>
<sequence>MKKKILYFMASVFTLFMAGCSDDDVANNVATGLKFAEERISIPAEAGTVNITVEWDHAQWTLEQENGVHIIKKMSTMQGGNTLESGTTEVTITFNANTDENPRNQNIYLNNLETGESTIMTLIQAGSVQKGNVYYVDSSAEKEGVGSLEKPYKTIRTAAMILQAGDTLLIKGGTYAEENIKFASSGTSKAMIVLRPASQDDKVIIKHPGTSFVQKPAHIFDLNNISYVWFEGFYFQDYPCGGSAINIKGGVGNVIFNNRFQNIGNSKINEQGQSMININTSNRNVVANNYFYDVFGDGMGIGNVSDHNLICYNTFDTFKGKARGWAGENSSFATNITMGAELEYVNNLVAFNSSTNSRALLWLDRNGSDLIVLRNTSHNSTQFMFNESRCKRNWFYENIGYNIDGVGFETARYSGTGDAPDPRWIGNITYNCKRGFFIHQSWRNEARNNIVVGKKGYTEANILFTELAYNQGPHLFKNNLWFTDGVEKSMKFKEVLISVDEFCKELGDDAYVSADPMFTDPENGDFTLKAGSPAKGAGTMGRDLGAYSVYGPSKVGWNENQPLLTKTFAGFYVPVSEAKVGTHTIAVELNRAAQQEMTVTVQCVAGDAMEGADVDVQKTITFAPGERKKIFNVTVKPTAMPYDQLLAIKIVNVSNGEIGPRNLHAVRIDR</sequence>
<keyword evidence="3 4" id="KW-0732">Signal</keyword>
<accession>A0AAW6IKB8</accession>
<name>A0AAW6IKB8_BACOV</name>
<dbReference type="GO" id="GO:0016837">
    <property type="term" value="F:carbon-oxygen lyase activity, acting on polysaccharides"/>
    <property type="evidence" value="ECO:0007669"/>
    <property type="project" value="TreeGrafter"/>
</dbReference>
<organism evidence="5 6">
    <name type="scientific">Bacteroides ovatus</name>
    <dbReference type="NCBI Taxonomy" id="28116"/>
    <lineage>
        <taxon>Bacteria</taxon>
        <taxon>Pseudomonadati</taxon>
        <taxon>Bacteroidota</taxon>
        <taxon>Bacteroidia</taxon>
        <taxon>Bacteroidales</taxon>
        <taxon>Bacteroidaceae</taxon>
        <taxon>Bacteroides</taxon>
    </lineage>
</organism>
<feature type="chain" id="PRO_5043487725" evidence="4">
    <location>
        <begin position="19"/>
        <end position="670"/>
    </location>
</feature>
<dbReference type="PANTHER" id="PTHR40088">
    <property type="entry name" value="PECTATE LYASE (EUROFUNG)"/>
    <property type="match status" value="1"/>
</dbReference>
<dbReference type="SUPFAM" id="SSF141072">
    <property type="entry name" value="CalX-like"/>
    <property type="match status" value="1"/>
</dbReference>
<evidence type="ECO:0000256" key="4">
    <source>
        <dbReference type="SAM" id="SignalP"/>
    </source>
</evidence>
<comment type="subcellular location">
    <subcellularLocation>
        <location evidence="1">Secreted</location>
    </subcellularLocation>
</comment>
<gene>
    <name evidence="5" type="ORF">PQ628_17825</name>
</gene>
<dbReference type="InterPro" id="IPR011050">
    <property type="entry name" value="Pectin_lyase_fold/virulence"/>
</dbReference>
<dbReference type="RefSeq" id="WP_195401457.1">
    <property type="nucleotide sequence ID" value="NZ_JADNAA010000002.1"/>
</dbReference>